<dbReference type="InterPro" id="IPR006203">
    <property type="entry name" value="GHMP_knse_ATP-bd_CS"/>
</dbReference>
<protein>
    <recommendedName>
        <fullName evidence="7">Galactokinase</fullName>
        <ecNumber evidence="7">2.7.1.6</ecNumber>
    </recommendedName>
</protein>
<dbReference type="Gene3D" id="3.30.230.10">
    <property type="match status" value="1"/>
</dbReference>
<keyword evidence="6" id="KW-0299">Galactose metabolism</keyword>
<keyword evidence="12" id="KW-1185">Reference proteome</keyword>
<dbReference type="InterPro" id="IPR000705">
    <property type="entry name" value="Galactokinase"/>
</dbReference>
<dbReference type="InterPro" id="IPR019741">
    <property type="entry name" value="Galactokinase_CS"/>
</dbReference>
<keyword evidence="2 11" id="KW-0808">Transferase</keyword>
<dbReference type="PIRSF" id="PIRSF000530">
    <property type="entry name" value="Galactokinase"/>
    <property type="match status" value="1"/>
</dbReference>
<name>A0ABU7IST4_9FLAO</name>
<dbReference type="SUPFAM" id="SSF54211">
    <property type="entry name" value="Ribosomal protein S5 domain 2-like"/>
    <property type="match status" value="1"/>
</dbReference>
<keyword evidence="5" id="KW-0067">ATP-binding</keyword>
<feature type="domain" description="GHMP kinase C-terminal" evidence="9">
    <location>
        <begin position="281"/>
        <end position="363"/>
    </location>
</feature>
<dbReference type="InterPro" id="IPR019539">
    <property type="entry name" value="GalKase_N"/>
</dbReference>
<dbReference type="Pfam" id="PF10509">
    <property type="entry name" value="GalKase_gal_bdg"/>
    <property type="match status" value="1"/>
</dbReference>
<dbReference type="PROSITE" id="PS00106">
    <property type="entry name" value="GALACTOKINASE"/>
    <property type="match status" value="1"/>
</dbReference>
<dbReference type="EC" id="2.7.1.6" evidence="7"/>
<evidence type="ECO:0000256" key="6">
    <source>
        <dbReference type="ARBA" id="ARBA00023144"/>
    </source>
</evidence>
<dbReference type="PRINTS" id="PR00473">
    <property type="entry name" value="GALCTOKINASE"/>
</dbReference>
<dbReference type="InterPro" id="IPR014721">
    <property type="entry name" value="Ribsml_uS5_D2-typ_fold_subgr"/>
</dbReference>
<evidence type="ECO:0000256" key="4">
    <source>
        <dbReference type="ARBA" id="ARBA00022777"/>
    </source>
</evidence>
<feature type="domain" description="GHMP kinase N-terminal" evidence="8">
    <location>
        <begin position="91"/>
        <end position="178"/>
    </location>
</feature>
<dbReference type="PROSITE" id="PS00627">
    <property type="entry name" value="GHMP_KINASES_ATP"/>
    <property type="match status" value="1"/>
</dbReference>
<dbReference type="Pfam" id="PF08544">
    <property type="entry name" value="GHMP_kinases_C"/>
    <property type="match status" value="1"/>
</dbReference>
<dbReference type="NCBIfam" id="TIGR00131">
    <property type="entry name" value="gal_kin"/>
    <property type="match status" value="1"/>
</dbReference>
<keyword evidence="4" id="KW-0418">Kinase</keyword>
<evidence type="ECO:0000313" key="11">
    <source>
        <dbReference type="EMBL" id="MEE1976042.1"/>
    </source>
</evidence>
<dbReference type="Gene3D" id="3.30.70.890">
    <property type="entry name" value="GHMP kinase, C-terminal domain"/>
    <property type="match status" value="1"/>
</dbReference>
<keyword evidence="6" id="KW-0119">Carbohydrate metabolism</keyword>
<keyword evidence="3" id="KW-0547">Nucleotide-binding</keyword>
<dbReference type="PANTHER" id="PTHR10457:SF7">
    <property type="entry name" value="GALACTOKINASE-RELATED"/>
    <property type="match status" value="1"/>
</dbReference>
<evidence type="ECO:0000256" key="3">
    <source>
        <dbReference type="ARBA" id="ARBA00022741"/>
    </source>
</evidence>
<reference evidence="11 12" key="1">
    <citation type="submission" date="2024-01" db="EMBL/GenBank/DDBJ databases">
        <title>Maribacter spp. originated from different algae showed divergent polysaccharides utilization ability.</title>
        <authorList>
            <person name="Wang H."/>
            <person name="Wu Y."/>
        </authorList>
    </citation>
    <scope>NUCLEOTIDE SEQUENCE [LARGE SCALE GENOMIC DNA]</scope>
    <source>
        <strain evidence="11 12">PR1</strain>
    </source>
</reference>
<evidence type="ECO:0000256" key="2">
    <source>
        <dbReference type="ARBA" id="ARBA00022679"/>
    </source>
</evidence>
<dbReference type="SUPFAM" id="SSF55060">
    <property type="entry name" value="GHMP Kinase, C-terminal domain"/>
    <property type="match status" value="1"/>
</dbReference>
<proteinExistence type="inferred from homology"/>
<dbReference type="GO" id="GO:0004335">
    <property type="term" value="F:galactokinase activity"/>
    <property type="evidence" value="ECO:0007669"/>
    <property type="project" value="UniProtKB-EC"/>
</dbReference>
<dbReference type="Pfam" id="PF00288">
    <property type="entry name" value="GHMP_kinases_N"/>
    <property type="match status" value="1"/>
</dbReference>
<dbReference type="InterPro" id="IPR006204">
    <property type="entry name" value="GHMP_kinase_N_dom"/>
</dbReference>
<evidence type="ECO:0000259" key="10">
    <source>
        <dbReference type="Pfam" id="PF10509"/>
    </source>
</evidence>
<dbReference type="InterPro" id="IPR020568">
    <property type="entry name" value="Ribosomal_Su5_D2-typ_SF"/>
</dbReference>
<accession>A0ABU7IST4</accession>
<dbReference type="InterPro" id="IPR006206">
    <property type="entry name" value="Mevalonate/galactokinase"/>
</dbReference>
<gene>
    <name evidence="11" type="primary">galK</name>
    <name evidence="11" type="ORF">V1I91_08165</name>
</gene>
<comment type="similarity">
    <text evidence="1">Belongs to the GHMP kinase family. GalK subfamily.</text>
</comment>
<evidence type="ECO:0000256" key="1">
    <source>
        <dbReference type="ARBA" id="ARBA00006566"/>
    </source>
</evidence>
<dbReference type="PRINTS" id="PR00959">
    <property type="entry name" value="MEVGALKINASE"/>
</dbReference>
<dbReference type="InterPro" id="IPR036554">
    <property type="entry name" value="GHMP_kinase_C_sf"/>
</dbReference>
<organism evidence="11 12">
    <name type="scientific">Maribacter cobaltidurans</name>
    <dbReference type="NCBI Taxonomy" id="1178778"/>
    <lineage>
        <taxon>Bacteria</taxon>
        <taxon>Pseudomonadati</taxon>
        <taxon>Bacteroidota</taxon>
        <taxon>Flavobacteriia</taxon>
        <taxon>Flavobacteriales</taxon>
        <taxon>Flavobacteriaceae</taxon>
        <taxon>Maribacter</taxon>
    </lineage>
</organism>
<comment type="caution">
    <text evidence="11">The sequence shown here is derived from an EMBL/GenBank/DDBJ whole genome shotgun (WGS) entry which is preliminary data.</text>
</comment>
<evidence type="ECO:0000259" key="8">
    <source>
        <dbReference type="Pfam" id="PF00288"/>
    </source>
</evidence>
<dbReference type="InterPro" id="IPR013750">
    <property type="entry name" value="GHMP_kinase_C_dom"/>
</dbReference>
<dbReference type="PANTHER" id="PTHR10457">
    <property type="entry name" value="MEVALONATE KINASE/GALACTOKINASE"/>
    <property type="match status" value="1"/>
</dbReference>
<evidence type="ECO:0000256" key="7">
    <source>
        <dbReference type="NCBIfam" id="TIGR00131"/>
    </source>
</evidence>
<evidence type="ECO:0000313" key="12">
    <source>
        <dbReference type="Proteomes" id="UP001356308"/>
    </source>
</evidence>
<sequence length="386" mass="43490">MVLDSIKASFISHYNDSPLLVKAPGRVNLIGEHTDYNMGFVLPASIEKAIYFAIQKNESSDIHIETFLTAPEKIKFDINGNHKSFEAFWGNYFKAIIKILIERGHRLEGFDCVFGGDIPIGSGLSSSAALCCGFIFSVSNILNLSISREENALIAQEAEHRIGLNCGLMDQFAVLFGKKNNALFLDCRDLTHKYVPINLKGYSWILIDSKIQHNLAVDSEYNKRRSSCELVVSKIKINKEIVSSLRDVSFDDLERIELEIEKVDYIRAKYVLEENERVLRMMEVLKSGRAVSVGEILLEGHWAMSKDYEITTPELDYLVKTGEQLEDVKGSRMMGGGFGGCTINLIKTDNLESCLDTIKNKYKEETTIECEIYQLEIGDGVQVLKN</sequence>
<dbReference type="EMBL" id="JAZDDG010000003">
    <property type="protein sequence ID" value="MEE1976042.1"/>
    <property type="molecule type" value="Genomic_DNA"/>
</dbReference>
<dbReference type="RefSeq" id="WP_272650856.1">
    <property type="nucleotide sequence ID" value="NZ_JAZDDG010000003.1"/>
</dbReference>
<evidence type="ECO:0000256" key="5">
    <source>
        <dbReference type="ARBA" id="ARBA00022840"/>
    </source>
</evidence>
<dbReference type="Proteomes" id="UP001356308">
    <property type="component" value="Unassembled WGS sequence"/>
</dbReference>
<evidence type="ECO:0000259" key="9">
    <source>
        <dbReference type="Pfam" id="PF08544"/>
    </source>
</evidence>
<feature type="domain" description="Galactokinase N-terminal" evidence="10">
    <location>
        <begin position="9"/>
        <end position="56"/>
    </location>
</feature>